<name>A0A9D1F4U5_9FIRM</name>
<feature type="active site" description="Acyl-ester intermediate" evidence="7">
    <location>
        <position position="102"/>
    </location>
</feature>
<evidence type="ECO:0000256" key="6">
    <source>
        <dbReference type="ARBA" id="ARBA00023316"/>
    </source>
</evidence>
<dbReference type="GO" id="GO:0006508">
    <property type="term" value="P:proteolysis"/>
    <property type="evidence" value="ECO:0007669"/>
    <property type="project" value="InterPro"/>
</dbReference>
<dbReference type="PANTHER" id="PTHR21581">
    <property type="entry name" value="D-ALANYL-D-ALANINE CARBOXYPEPTIDASE"/>
    <property type="match status" value="1"/>
</dbReference>
<comment type="similarity">
    <text evidence="1 9">Belongs to the peptidase S11 family.</text>
</comment>
<feature type="active site" evidence="7">
    <location>
        <position position="160"/>
    </location>
</feature>
<dbReference type="InterPro" id="IPR012338">
    <property type="entry name" value="Beta-lactam/transpept-like"/>
</dbReference>
<accession>A0A9D1F4U5</accession>
<dbReference type="InterPro" id="IPR018044">
    <property type="entry name" value="Peptidase_S11"/>
</dbReference>
<keyword evidence="6" id="KW-0961">Cell wall biogenesis/degradation</keyword>
<organism evidence="11 12">
    <name type="scientific">Candidatus Scybalocola faecigallinarum</name>
    <dbReference type="NCBI Taxonomy" id="2840941"/>
    <lineage>
        <taxon>Bacteria</taxon>
        <taxon>Bacillati</taxon>
        <taxon>Bacillota</taxon>
        <taxon>Clostridia</taxon>
        <taxon>Lachnospirales</taxon>
        <taxon>Lachnospiraceae</taxon>
        <taxon>Lachnospiraceae incertae sedis</taxon>
        <taxon>Candidatus Scybalocola (ex Gilroy et al. 2021)</taxon>
    </lineage>
</organism>
<evidence type="ECO:0000313" key="11">
    <source>
        <dbReference type="EMBL" id="HIS47556.1"/>
    </source>
</evidence>
<comment type="caution">
    <text evidence="11">The sequence shown here is derived from an EMBL/GenBank/DDBJ whole genome shotgun (WGS) entry which is preliminary data.</text>
</comment>
<keyword evidence="4" id="KW-0133">Cell shape</keyword>
<keyword evidence="11" id="KW-0121">Carboxypeptidase</keyword>
<evidence type="ECO:0000256" key="5">
    <source>
        <dbReference type="ARBA" id="ARBA00022984"/>
    </source>
</evidence>
<dbReference type="EMBL" id="DVIT01000030">
    <property type="protein sequence ID" value="HIS47556.1"/>
    <property type="molecule type" value="Genomic_DNA"/>
</dbReference>
<feature type="binding site" evidence="8">
    <location>
        <position position="276"/>
    </location>
    <ligand>
        <name>substrate</name>
    </ligand>
</feature>
<dbReference type="GO" id="GO:0009252">
    <property type="term" value="P:peptidoglycan biosynthetic process"/>
    <property type="evidence" value="ECO:0007669"/>
    <property type="project" value="UniProtKB-KW"/>
</dbReference>
<evidence type="ECO:0000256" key="3">
    <source>
        <dbReference type="ARBA" id="ARBA00022801"/>
    </source>
</evidence>
<keyword evidence="2" id="KW-0732">Signal</keyword>
<keyword evidence="5" id="KW-0573">Peptidoglycan synthesis</keyword>
<evidence type="ECO:0000256" key="7">
    <source>
        <dbReference type="PIRSR" id="PIRSR618044-1"/>
    </source>
</evidence>
<gene>
    <name evidence="11" type="ORF">IAB46_08400</name>
</gene>
<dbReference type="InterPro" id="IPR001967">
    <property type="entry name" value="Peptidase_S11_N"/>
</dbReference>
<evidence type="ECO:0000259" key="10">
    <source>
        <dbReference type="Pfam" id="PF00768"/>
    </source>
</evidence>
<dbReference type="PANTHER" id="PTHR21581:SF6">
    <property type="entry name" value="TRAFFICKING PROTEIN PARTICLE COMPLEX SUBUNIT 12"/>
    <property type="match status" value="1"/>
</dbReference>
<evidence type="ECO:0000256" key="1">
    <source>
        <dbReference type="ARBA" id="ARBA00007164"/>
    </source>
</evidence>
<dbReference type="GO" id="GO:0008360">
    <property type="term" value="P:regulation of cell shape"/>
    <property type="evidence" value="ECO:0007669"/>
    <property type="project" value="UniProtKB-KW"/>
</dbReference>
<proteinExistence type="inferred from homology"/>
<evidence type="ECO:0000256" key="8">
    <source>
        <dbReference type="PIRSR" id="PIRSR618044-2"/>
    </source>
</evidence>
<feature type="active site" description="Proton acceptor" evidence="7">
    <location>
        <position position="105"/>
    </location>
</feature>
<keyword evidence="3" id="KW-0378">Hydrolase</keyword>
<dbReference type="PRINTS" id="PR00725">
    <property type="entry name" value="DADACBPTASE1"/>
</dbReference>
<reference evidence="11" key="1">
    <citation type="submission" date="2020-10" db="EMBL/GenBank/DDBJ databases">
        <authorList>
            <person name="Gilroy R."/>
        </authorList>
    </citation>
    <scope>NUCLEOTIDE SEQUENCE</scope>
    <source>
        <strain evidence="11">CHK178-757</strain>
    </source>
</reference>
<protein>
    <submittedName>
        <fullName evidence="11">D-alanyl-D-alanine carboxypeptidase</fullName>
    </submittedName>
</protein>
<sequence length="326" mass="34750">MKRGIIAAACCTAMLISGCQPSSGLLNKYSEMELLTSSDVLSLVDPEKGEGYAADLAVVSVSDNEASISDTTITTDAALLIQTNTQEALYYKNIYEPLAPASLTKLMTGLLVLKYGNMDDIVTITEEMVYTDVAGAQMAGFAAGDQVSVRDLFYSMIVYSGNDTSTALGIHMSGSVEEFAKLMNSEAASLGAANTHFVNACGLDEDGHETCAYDLYLMFNACMQYEDFRNAISQTSYTVNYTSASGAAASKTLPNTNLYFTGDYTPPEGVHIFGGKTGTTGAAGACLILYTTDDGENSYISLILGGDDKPELYQQMNSLLSMIQKN</sequence>
<evidence type="ECO:0000256" key="9">
    <source>
        <dbReference type="RuleBase" id="RU004016"/>
    </source>
</evidence>
<dbReference type="GO" id="GO:0009002">
    <property type="term" value="F:serine-type D-Ala-D-Ala carboxypeptidase activity"/>
    <property type="evidence" value="ECO:0007669"/>
    <property type="project" value="InterPro"/>
</dbReference>
<evidence type="ECO:0000256" key="4">
    <source>
        <dbReference type="ARBA" id="ARBA00022960"/>
    </source>
</evidence>
<evidence type="ECO:0000256" key="2">
    <source>
        <dbReference type="ARBA" id="ARBA00022729"/>
    </source>
</evidence>
<keyword evidence="11" id="KW-0645">Protease</keyword>
<dbReference type="PROSITE" id="PS51257">
    <property type="entry name" value="PROKAR_LIPOPROTEIN"/>
    <property type="match status" value="1"/>
</dbReference>
<dbReference type="SUPFAM" id="SSF56601">
    <property type="entry name" value="beta-lactamase/transpeptidase-like"/>
    <property type="match status" value="1"/>
</dbReference>
<dbReference type="Gene3D" id="3.40.710.10">
    <property type="entry name" value="DD-peptidase/beta-lactamase superfamily"/>
    <property type="match status" value="1"/>
</dbReference>
<feature type="domain" description="Peptidase S11 D-alanyl-D-alanine carboxypeptidase A N-terminal" evidence="10">
    <location>
        <begin position="68"/>
        <end position="306"/>
    </location>
</feature>
<dbReference type="Pfam" id="PF00768">
    <property type="entry name" value="Peptidase_S11"/>
    <property type="match status" value="1"/>
</dbReference>
<reference evidence="11" key="2">
    <citation type="journal article" date="2021" name="PeerJ">
        <title>Extensive microbial diversity within the chicken gut microbiome revealed by metagenomics and culture.</title>
        <authorList>
            <person name="Gilroy R."/>
            <person name="Ravi A."/>
            <person name="Getino M."/>
            <person name="Pursley I."/>
            <person name="Horton D.L."/>
            <person name="Alikhan N.F."/>
            <person name="Baker D."/>
            <person name="Gharbi K."/>
            <person name="Hall N."/>
            <person name="Watson M."/>
            <person name="Adriaenssens E.M."/>
            <person name="Foster-Nyarko E."/>
            <person name="Jarju S."/>
            <person name="Secka A."/>
            <person name="Antonio M."/>
            <person name="Oren A."/>
            <person name="Chaudhuri R.R."/>
            <person name="La Ragione R."/>
            <person name="Hildebrand F."/>
            <person name="Pallen M.J."/>
        </authorList>
    </citation>
    <scope>NUCLEOTIDE SEQUENCE</scope>
    <source>
        <strain evidence="11">CHK178-757</strain>
    </source>
</reference>
<dbReference type="Proteomes" id="UP000823927">
    <property type="component" value="Unassembled WGS sequence"/>
</dbReference>
<dbReference type="GO" id="GO:0071555">
    <property type="term" value="P:cell wall organization"/>
    <property type="evidence" value="ECO:0007669"/>
    <property type="project" value="UniProtKB-KW"/>
</dbReference>
<dbReference type="AlphaFoldDB" id="A0A9D1F4U5"/>
<evidence type="ECO:0000313" key="12">
    <source>
        <dbReference type="Proteomes" id="UP000823927"/>
    </source>
</evidence>